<evidence type="ECO:0000313" key="4">
    <source>
        <dbReference type="Proteomes" id="UP000461670"/>
    </source>
</evidence>
<evidence type="ECO:0000259" key="2">
    <source>
        <dbReference type="Pfam" id="PF13628"/>
    </source>
</evidence>
<dbReference type="AlphaFoldDB" id="A0A7V8JNX7"/>
<sequence>MRQIDVDPPLMPGSLGTGPFPRRRRSDELLLCDLMRLAVCQVKAGQWVHEYADRSQVQTFALEMAQAHANLVEELRVLAVHCQLLLLDEAAAQAAEGKSALQELNHAALEQSYLRQHGVVDHESMMKTLEILSQDSSNTAIRNFSLTLQPLVRVFHQSGLRLYSMYSKE</sequence>
<gene>
    <name evidence="3" type="ORF">GAK30_03689</name>
</gene>
<feature type="domain" description="DUF4142" evidence="2">
    <location>
        <begin position="27"/>
        <end position="153"/>
    </location>
</feature>
<organism evidence="3 4">
    <name type="scientific">Paracidovorax wautersii</name>
    <dbReference type="NCBI Taxonomy" id="1177982"/>
    <lineage>
        <taxon>Bacteria</taxon>
        <taxon>Pseudomonadati</taxon>
        <taxon>Pseudomonadota</taxon>
        <taxon>Betaproteobacteria</taxon>
        <taxon>Burkholderiales</taxon>
        <taxon>Comamonadaceae</taxon>
        <taxon>Paracidovorax</taxon>
    </lineage>
</organism>
<name>A0A7V8JNX7_9BURK</name>
<dbReference type="EMBL" id="WNDQ01000087">
    <property type="protein sequence ID" value="KAF1018406.1"/>
    <property type="molecule type" value="Genomic_DNA"/>
</dbReference>
<proteinExistence type="predicted"/>
<dbReference type="InterPro" id="IPR025419">
    <property type="entry name" value="DUF4142"/>
</dbReference>
<evidence type="ECO:0000313" key="3">
    <source>
        <dbReference type="EMBL" id="KAF1018406.1"/>
    </source>
</evidence>
<feature type="region of interest" description="Disordered" evidence="1">
    <location>
        <begin position="1"/>
        <end position="21"/>
    </location>
</feature>
<reference evidence="4" key="1">
    <citation type="journal article" date="2020" name="MBio">
        <title>Horizontal gene transfer to a defensive symbiont with a reduced genome amongst a multipartite beetle microbiome.</title>
        <authorList>
            <person name="Waterworth S.C."/>
            <person name="Florez L.V."/>
            <person name="Rees E.R."/>
            <person name="Hertweck C."/>
            <person name="Kaltenpoth M."/>
            <person name="Kwan J.C."/>
        </authorList>
    </citation>
    <scope>NUCLEOTIDE SEQUENCE [LARGE SCALE GENOMIC DNA]</scope>
</reference>
<dbReference type="Proteomes" id="UP000461670">
    <property type="component" value="Unassembled WGS sequence"/>
</dbReference>
<comment type="caution">
    <text evidence="3">The sequence shown here is derived from an EMBL/GenBank/DDBJ whole genome shotgun (WGS) entry which is preliminary data.</text>
</comment>
<dbReference type="Pfam" id="PF13628">
    <property type="entry name" value="DUF4142"/>
    <property type="match status" value="1"/>
</dbReference>
<evidence type="ECO:0000256" key="1">
    <source>
        <dbReference type="SAM" id="MobiDB-lite"/>
    </source>
</evidence>
<protein>
    <recommendedName>
        <fullName evidence="2">DUF4142 domain-containing protein</fullName>
    </recommendedName>
</protein>
<accession>A0A7V8JNX7</accession>